<feature type="active site" evidence="4">
    <location>
        <position position="179"/>
    </location>
</feature>
<keyword evidence="2 5" id="KW-0378">Hydrolase</keyword>
<evidence type="ECO:0000259" key="6">
    <source>
        <dbReference type="Pfam" id="PF01095"/>
    </source>
</evidence>
<dbReference type="OrthoDB" id="9804686at2"/>
<evidence type="ECO:0000256" key="3">
    <source>
        <dbReference type="ARBA" id="ARBA00023085"/>
    </source>
</evidence>
<reference evidence="7 8" key="1">
    <citation type="submission" date="2016-10" db="EMBL/GenBank/DDBJ databases">
        <authorList>
            <person name="de Groot N.N."/>
        </authorList>
    </citation>
    <scope>NUCLEOTIDE SEQUENCE [LARGE SCALE GENOMIC DNA]</scope>
    <source>
        <strain evidence="7 8">GAS232</strain>
    </source>
</reference>
<dbReference type="InterPro" id="IPR012334">
    <property type="entry name" value="Pectin_lyas_fold"/>
</dbReference>
<dbReference type="AlphaFoldDB" id="A0A1G7MDU2"/>
<dbReference type="UniPathway" id="UPA00545">
    <property type="reaction ID" value="UER00823"/>
</dbReference>
<dbReference type="GO" id="GO:0042545">
    <property type="term" value="P:cell wall modification"/>
    <property type="evidence" value="ECO:0007669"/>
    <property type="project" value="UniProtKB-UniRule"/>
</dbReference>
<feature type="chain" id="PRO_5009029030" description="Pectinesterase" evidence="5">
    <location>
        <begin position="22"/>
        <end position="340"/>
    </location>
</feature>
<dbReference type="GO" id="GO:0030599">
    <property type="term" value="F:pectinesterase activity"/>
    <property type="evidence" value="ECO:0007669"/>
    <property type="project" value="UniProtKB-UniRule"/>
</dbReference>
<evidence type="ECO:0000256" key="2">
    <source>
        <dbReference type="ARBA" id="ARBA00022801"/>
    </source>
</evidence>
<dbReference type="InterPro" id="IPR011050">
    <property type="entry name" value="Pectin_lyase_fold/virulence"/>
</dbReference>
<evidence type="ECO:0000256" key="5">
    <source>
        <dbReference type="RuleBase" id="RU000589"/>
    </source>
</evidence>
<feature type="domain" description="Pectinesterase catalytic" evidence="6">
    <location>
        <begin position="36"/>
        <end position="326"/>
    </location>
</feature>
<organism evidence="7 8">
    <name type="scientific">Terriglobus roseus</name>
    <dbReference type="NCBI Taxonomy" id="392734"/>
    <lineage>
        <taxon>Bacteria</taxon>
        <taxon>Pseudomonadati</taxon>
        <taxon>Acidobacteriota</taxon>
        <taxon>Terriglobia</taxon>
        <taxon>Terriglobales</taxon>
        <taxon>Acidobacteriaceae</taxon>
        <taxon>Terriglobus</taxon>
    </lineage>
</organism>
<dbReference type="GO" id="GO:0009279">
    <property type="term" value="C:cell outer membrane"/>
    <property type="evidence" value="ECO:0007669"/>
    <property type="project" value="TreeGrafter"/>
</dbReference>
<proteinExistence type="inferred from homology"/>
<dbReference type="Pfam" id="PF01095">
    <property type="entry name" value="Pectinesterase"/>
    <property type="match status" value="1"/>
</dbReference>
<keyword evidence="5" id="KW-0732">Signal</keyword>
<accession>A0A1G7MDU2</accession>
<dbReference type="PANTHER" id="PTHR31321:SF57">
    <property type="entry name" value="PECTINESTERASE 53-RELATED"/>
    <property type="match status" value="1"/>
</dbReference>
<dbReference type="GO" id="GO:0045490">
    <property type="term" value="P:pectin catabolic process"/>
    <property type="evidence" value="ECO:0007669"/>
    <property type="project" value="UniProtKB-UniRule"/>
</dbReference>
<protein>
    <recommendedName>
        <fullName evidence="5">Pectinesterase</fullName>
        <ecNumber evidence="5">3.1.1.11</ecNumber>
    </recommendedName>
</protein>
<comment type="similarity">
    <text evidence="1">Belongs to the pectinesterase family.</text>
</comment>
<dbReference type="Gene3D" id="2.160.20.10">
    <property type="entry name" value="Single-stranded right-handed beta-helix, Pectin lyase-like"/>
    <property type="match status" value="1"/>
</dbReference>
<dbReference type="PROSITE" id="PS00503">
    <property type="entry name" value="PECTINESTERASE_2"/>
    <property type="match status" value="1"/>
</dbReference>
<sequence length="340" mass="37036">MRNVLSAILFVTLAAPFASHAQDVTVLVQPGAKPNGPDVYPTIQNAIDHAPEPGANGRVTIRITPGTYHERLWIPRNRPNLTLVGLGKPEDTVITSDHFAKQSGGTFFTQTVEVLGDGFRAANITFENSAGNVGQAVAVAVLADRAIFKHCRFLGYQDTLLANWGRQFYTDDYIEGAVDYVFGNATAVFSKIEFHTVAPGYITAQSRLSETEPTGYVIRDSHLTFAPGADGTAMTDNAAHKSAHGVFFGRPWRNYSRVIFIDTNIDKGLEPAGWSDWNNGGILKTAFYAEHNSTGPGASPSTRTPDARKLTAADLKHFETREFLKGKDNWNPEAEAAQLP</sequence>
<dbReference type="RefSeq" id="WP_083345664.1">
    <property type="nucleotide sequence ID" value="NZ_LT629690.1"/>
</dbReference>
<comment type="pathway">
    <text evidence="5">Glycan metabolism; pectin degradation; 2-dehydro-3-deoxy-D-gluconate from pectin: step 1/5.</text>
</comment>
<comment type="catalytic activity">
    <reaction evidence="5">
        <text>[(1-&gt;4)-alpha-D-galacturonosyl methyl ester](n) + n H2O = [(1-&gt;4)-alpha-D-galacturonosyl](n) + n methanol + n H(+)</text>
        <dbReference type="Rhea" id="RHEA:22380"/>
        <dbReference type="Rhea" id="RHEA-COMP:14570"/>
        <dbReference type="Rhea" id="RHEA-COMP:14573"/>
        <dbReference type="ChEBI" id="CHEBI:15377"/>
        <dbReference type="ChEBI" id="CHEBI:15378"/>
        <dbReference type="ChEBI" id="CHEBI:17790"/>
        <dbReference type="ChEBI" id="CHEBI:140522"/>
        <dbReference type="ChEBI" id="CHEBI:140523"/>
        <dbReference type="EC" id="3.1.1.11"/>
    </reaction>
</comment>
<dbReference type="InterPro" id="IPR033131">
    <property type="entry name" value="Pectinesterase_Asp_AS"/>
</dbReference>
<evidence type="ECO:0000313" key="8">
    <source>
        <dbReference type="Proteomes" id="UP000182427"/>
    </source>
</evidence>
<keyword evidence="3 5" id="KW-0063">Aspartyl esterase</keyword>
<dbReference type="SUPFAM" id="SSF51126">
    <property type="entry name" value="Pectin lyase-like"/>
    <property type="match status" value="1"/>
</dbReference>
<evidence type="ECO:0000256" key="1">
    <source>
        <dbReference type="ARBA" id="ARBA00008891"/>
    </source>
</evidence>
<dbReference type="InterPro" id="IPR000070">
    <property type="entry name" value="Pectinesterase_cat"/>
</dbReference>
<evidence type="ECO:0000256" key="4">
    <source>
        <dbReference type="PROSITE-ProRule" id="PRU10040"/>
    </source>
</evidence>
<name>A0A1G7MDU2_9BACT</name>
<gene>
    <name evidence="7" type="ORF">SAMN05444167_2776</name>
</gene>
<dbReference type="EMBL" id="LT629690">
    <property type="protein sequence ID" value="SDF59881.1"/>
    <property type="molecule type" value="Genomic_DNA"/>
</dbReference>
<evidence type="ECO:0000313" key="7">
    <source>
        <dbReference type="EMBL" id="SDF59881.1"/>
    </source>
</evidence>
<dbReference type="PANTHER" id="PTHR31321">
    <property type="entry name" value="ACYL-COA THIOESTER HYDROLASE YBHC-RELATED"/>
    <property type="match status" value="1"/>
</dbReference>
<dbReference type="EC" id="3.1.1.11" evidence="5"/>
<keyword evidence="8" id="KW-1185">Reference proteome</keyword>
<feature type="signal peptide" evidence="5">
    <location>
        <begin position="1"/>
        <end position="21"/>
    </location>
</feature>
<dbReference type="Proteomes" id="UP000182427">
    <property type="component" value="Chromosome I"/>
</dbReference>